<feature type="region of interest" description="Disordered" evidence="1">
    <location>
        <begin position="1"/>
        <end position="43"/>
    </location>
</feature>
<keyword evidence="4" id="KW-1185">Reference proteome</keyword>
<dbReference type="EMBL" id="CAMXCT010000357">
    <property type="protein sequence ID" value="CAI3977645.1"/>
    <property type="molecule type" value="Genomic_DNA"/>
</dbReference>
<dbReference type="EMBL" id="CAMXCT020000357">
    <property type="protein sequence ID" value="CAL1131020.1"/>
    <property type="molecule type" value="Genomic_DNA"/>
</dbReference>
<name>A0A9P1FKA8_9DINO</name>
<protein>
    <submittedName>
        <fullName evidence="2">Uncharacterized protein</fullName>
    </submittedName>
</protein>
<comment type="caution">
    <text evidence="2">The sequence shown here is derived from an EMBL/GenBank/DDBJ whole genome shotgun (WGS) entry which is preliminary data.</text>
</comment>
<evidence type="ECO:0000313" key="2">
    <source>
        <dbReference type="EMBL" id="CAI3977645.1"/>
    </source>
</evidence>
<sequence>MLCRQKLREFKQGHDVQGGSSDDKQGGASSDDDDEGGEPAEPRFVIDDEGQITFQDIIKDSLEEEVHAFMEEIEHNNIRKMHGAYCCPFCPFRAFGRLCQLSDHLRRHHVAAKQFVCSGKKQLKVILALHDSDSVRKENGADYLFRSAMLLRTQVVPPLDRNKSLIDKNLRLLLEKDGPRYVNQKALGEQIVARRVLNIYYDKSFAEMVYREIVLHHSSVPWQQQNMHDIYMSYQVQSLKSSIFKTLEHRTSNYRASAQTRNAACFDDEHSLRRVLTIRGRTGAVLGMVPVPSEESPKIKESLRNLFSNQALFQVRYLATDNPSPKLFRELKEICPNLSCLSLDPVHLAIVYEYAQWGKKTAGSKVLRCLLHKMNQVAPNMRSSSWGPLFTGTAPPSLTRDEERARHLITDGSMGATRAKRILDNLHPDSPLFCRITFIEALAALCATYPHEVSRKVTGSNKEIRKVLWAATAPDRLEWLMNNLRVRHDLTPLERGLLPSGTSSNESLHAEINSWTKSIRSLHQSTLRLKLEIMQFGKVLAHHVASCFPTVQQTSEGVLLARAVATDVWTDATWQNCCSSAKAPVPLHRARQAEARKVQNRKGFDDSVQQCIGLAIFRRQAEKASTIAALVGLQGFTAIEEARLGPVVGVAWLVPIWTALSG</sequence>
<gene>
    <name evidence="2" type="ORF">C1SCF055_LOCUS5770</name>
</gene>
<evidence type="ECO:0000256" key="1">
    <source>
        <dbReference type="SAM" id="MobiDB-lite"/>
    </source>
</evidence>
<dbReference type="Proteomes" id="UP001152797">
    <property type="component" value="Unassembled WGS sequence"/>
</dbReference>
<evidence type="ECO:0000313" key="3">
    <source>
        <dbReference type="EMBL" id="CAL1131020.1"/>
    </source>
</evidence>
<dbReference type="EMBL" id="CAMXCT030000357">
    <property type="protein sequence ID" value="CAL4764957.1"/>
    <property type="molecule type" value="Genomic_DNA"/>
</dbReference>
<reference evidence="2" key="1">
    <citation type="submission" date="2022-10" db="EMBL/GenBank/DDBJ databases">
        <authorList>
            <person name="Chen Y."/>
            <person name="Dougan E. K."/>
            <person name="Chan C."/>
            <person name="Rhodes N."/>
            <person name="Thang M."/>
        </authorList>
    </citation>
    <scope>NUCLEOTIDE SEQUENCE</scope>
</reference>
<feature type="compositionally biased region" description="Basic and acidic residues" evidence="1">
    <location>
        <begin position="1"/>
        <end position="14"/>
    </location>
</feature>
<evidence type="ECO:0000313" key="4">
    <source>
        <dbReference type="Proteomes" id="UP001152797"/>
    </source>
</evidence>
<accession>A0A9P1FKA8</accession>
<proteinExistence type="predicted"/>
<organism evidence="2">
    <name type="scientific">Cladocopium goreaui</name>
    <dbReference type="NCBI Taxonomy" id="2562237"/>
    <lineage>
        <taxon>Eukaryota</taxon>
        <taxon>Sar</taxon>
        <taxon>Alveolata</taxon>
        <taxon>Dinophyceae</taxon>
        <taxon>Suessiales</taxon>
        <taxon>Symbiodiniaceae</taxon>
        <taxon>Cladocopium</taxon>
    </lineage>
</organism>
<dbReference type="AlphaFoldDB" id="A0A9P1FKA8"/>
<reference evidence="3" key="2">
    <citation type="submission" date="2024-04" db="EMBL/GenBank/DDBJ databases">
        <authorList>
            <person name="Chen Y."/>
            <person name="Shah S."/>
            <person name="Dougan E. K."/>
            <person name="Thang M."/>
            <person name="Chan C."/>
        </authorList>
    </citation>
    <scope>NUCLEOTIDE SEQUENCE [LARGE SCALE GENOMIC DNA]</scope>
</reference>